<feature type="transmembrane region" description="Helical" evidence="5">
    <location>
        <begin position="66"/>
        <end position="82"/>
    </location>
</feature>
<organism evidence="7">
    <name type="scientific">marine metagenome</name>
    <dbReference type="NCBI Taxonomy" id="408172"/>
    <lineage>
        <taxon>unclassified sequences</taxon>
        <taxon>metagenomes</taxon>
        <taxon>ecological metagenomes</taxon>
    </lineage>
</organism>
<dbReference type="AlphaFoldDB" id="A0A382N8U3"/>
<sequence>MLGAIASFSTMAVAGREVLKELDVYQLMFYRSAIGLVLIVAFGMLSRGGFRQFRTQRLKIHFARNMVHLVGQFSWFFALGLIPLTQLVALEFTTPLWIAGLAPIFLRERLTKMRLAAVMLGFSGVLVVLRPGLEAVNVGSVVMLVGAMGFAG</sequence>
<feature type="non-terminal residue" evidence="7">
    <location>
        <position position="152"/>
    </location>
</feature>
<name>A0A382N8U3_9ZZZZ</name>
<dbReference type="GO" id="GO:0016020">
    <property type="term" value="C:membrane"/>
    <property type="evidence" value="ECO:0007669"/>
    <property type="project" value="UniProtKB-SubCell"/>
</dbReference>
<feature type="transmembrane region" description="Helical" evidence="5">
    <location>
        <begin position="135"/>
        <end position="151"/>
    </location>
</feature>
<keyword evidence="4 5" id="KW-0472">Membrane</keyword>
<proteinExistence type="predicted"/>
<evidence type="ECO:0000256" key="3">
    <source>
        <dbReference type="ARBA" id="ARBA00022989"/>
    </source>
</evidence>
<evidence type="ECO:0000256" key="2">
    <source>
        <dbReference type="ARBA" id="ARBA00022692"/>
    </source>
</evidence>
<dbReference type="InterPro" id="IPR037185">
    <property type="entry name" value="EmrE-like"/>
</dbReference>
<evidence type="ECO:0000256" key="5">
    <source>
        <dbReference type="SAM" id="Phobius"/>
    </source>
</evidence>
<keyword evidence="3 5" id="KW-1133">Transmembrane helix</keyword>
<feature type="transmembrane region" description="Helical" evidence="5">
    <location>
        <begin position="24"/>
        <end position="45"/>
    </location>
</feature>
<comment type="subcellular location">
    <subcellularLocation>
        <location evidence="1">Membrane</location>
        <topology evidence="1">Multi-pass membrane protein</topology>
    </subcellularLocation>
</comment>
<keyword evidence="2 5" id="KW-0812">Transmembrane</keyword>
<dbReference type="EMBL" id="UINC01098443">
    <property type="protein sequence ID" value="SVC56968.1"/>
    <property type="molecule type" value="Genomic_DNA"/>
</dbReference>
<evidence type="ECO:0000256" key="1">
    <source>
        <dbReference type="ARBA" id="ARBA00004141"/>
    </source>
</evidence>
<evidence type="ECO:0000259" key="6">
    <source>
        <dbReference type="Pfam" id="PF00892"/>
    </source>
</evidence>
<feature type="transmembrane region" description="Helical" evidence="5">
    <location>
        <begin position="88"/>
        <end position="106"/>
    </location>
</feature>
<evidence type="ECO:0000256" key="4">
    <source>
        <dbReference type="ARBA" id="ARBA00023136"/>
    </source>
</evidence>
<dbReference type="Pfam" id="PF00892">
    <property type="entry name" value="EamA"/>
    <property type="match status" value="1"/>
</dbReference>
<dbReference type="SUPFAM" id="SSF103481">
    <property type="entry name" value="Multidrug resistance efflux transporter EmrE"/>
    <property type="match status" value="1"/>
</dbReference>
<dbReference type="PANTHER" id="PTHR22911:SF6">
    <property type="entry name" value="SOLUTE CARRIER FAMILY 35 MEMBER G1"/>
    <property type="match status" value="1"/>
</dbReference>
<gene>
    <name evidence="7" type="ORF">METZ01_LOCUS309822</name>
</gene>
<evidence type="ECO:0000313" key="7">
    <source>
        <dbReference type="EMBL" id="SVC56968.1"/>
    </source>
</evidence>
<dbReference type="InterPro" id="IPR000620">
    <property type="entry name" value="EamA_dom"/>
</dbReference>
<protein>
    <recommendedName>
        <fullName evidence="6">EamA domain-containing protein</fullName>
    </recommendedName>
</protein>
<feature type="domain" description="EamA" evidence="6">
    <location>
        <begin position="2"/>
        <end position="129"/>
    </location>
</feature>
<reference evidence="7" key="1">
    <citation type="submission" date="2018-05" db="EMBL/GenBank/DDBJ databases">
        <authorList>
            <person name="Lanie J.A."/>
            <person name="Ng W.-L."/>
            <person name="Kazmierczak K.M."/>
            <person name="Andrzejewski T.M."/>
            <person name="Davidsen T.M."/>
            <person name="Wayne K.J."/>
            <person name="Tettelin H."/>
            <person name="Glass J.I."/>
            <person name="Rusch D."/>
            <person name="Podicherti R."/>
            <person name="Tsui H.-C.T."/>
            <person name="Winkler M.E."/>
        </authorList>
    </citation>
    <scope>NUCLEOTIDE SEQUENCE</scope>
</reference>
<accession>A0A382N8U3</accession>
<dbReference type="PANTHER" id="PTHR22911">
    <property type="entry name" value="ACYL-MALONYL CONDENSING ENZYME-RELATED"/>
    <property type="match status" value="1"/>
</dbReference>